<protein>
    <submittedName>
        <fullName evidence="4">Heat shock 70 kDa protein cognate 2-like</fullName>
    </submittedName>
</protein>
<organism evidence="3 4">
    <name type="scientific">Durio zibethinus</name>
    <name type="common">Durian</name>
    <dbReference type="NCBI Taxonomy" id="66656"/>
    <lineage>
        <taxon>Eukaryota</taxon>
        <taxon>Viridiplantae</taxon>
        <taxon>Streptophyta</taxon>
        <taxon>Embryophyta</taxon>
        <taxon>Tracheophyta</taxon>
        <taxon>Spermatophyta</taxon>
        <taxon>Magnoliopsida</taxon>
        <taxon>eudicotyledons</taxon>
        <taxon>Gunneridae</taxon>
        <taxon>Pentapetalae</taxon>
        <taxon>rosids</taxon>
        <taxon>malvids</taxon>
        <taxon>Malvales</taxon>
        <taxon>Malvaceae</taxon>
        <taxon>Helicteroideae</taxon>
        <taxon>Durio</taxon>
    </lineage>
</organism>
<accession>A0A6P5XKU9</accession>
<reference evidence="4" key="1">
    <citation type="submission" date="2025-08" db="UniProtKB">
        <authorList>
            <consortium name="RefSeq"/>
        </authorList>
    </citation>
    <scope>IDENTIFICATION</scope>
    <source>
        <tissue evidence="4">Fruit stalk</tissue>
    </source>
</reference>
<dbReference type="Gene3D" id="3.30.70.870">
    <property type="entry name" value="Elongation Factor G (Translational Gtpase), domain 3"/>
    <property type="match status" value="1"/>
</dbReference>
<dbReference type="AlphaFoldDB" id="A0A6P5XKU9"/>
<dbReference type="PANTHER" id="PTHR19375">
    <property type="entry name" value="HEAT SHOCK PROTEIN 70KDA"/>
    <property type="match status" value="1"/>
</dbReference>
<dbReference type="RefSeq" id="XP_022728775.1">
    <property type="nucleotide sequence ID" value="XM_022873040.1"/>
</dbReference>
<evidence type="ECO:0000256" key="2">
    <source>
        <dbReference type="ARBA" id="ARBA00022840"/>
    </source>
</evidence>
<dbReference type="InterPro" id="IPR013126">
    <property type="entry name" value="Hsp_70_fam"/>
</dbReference>
<gene>
    <name evidence="4" type="primary">LOC111284350</name>
</gene>
<dbReference type="InterPro" id="IPR029047">
    <property type="entry name" value="HSP70_peptide-bd_sf"/>
</dbReference>
<proteinExistence type="predicted"/>
<dbReference type="GeneID" id="111284350"/>
<evidence type="ECO:0000313" key="3">
    <source>
        <dbReference type="Proteomes" id="UP000515121"/>
    </source>
</evidence>
<evidence type="ECO:0000313" key="4">
    <source>
        <dbReference type="RefSeq" id="XP_022728775.1"/>
    </source>
</evidence>
<keyword evidence="2" id="KW-0067">ATP-binding</keyword>
<dbReference type="OrthoDB" id="3257966at2759"/>
<dbReference type="Proteomes" id="UP000515121">
    <property type="component" value="Unplaced"/>
</dbReference>
<dbReference type="Gene3D" id="3.30.420.40">
    <property type="match status" value="2"/>
</dbReference>
<dbReference type="Gene3D" id="2.60.34.10">
    <property type="entry name" value="Substrate Binding Domain Of DNAk, Chain A, domain 1"/>
    <property type="match status" value="1"/>
</dbReference>
<dbReference type="SUPFAM" id="SSF100920">
    <property type="entry name" value="Heat shock protein 70kD (HSP70), peptide-binding domain"/>
    <property type="match status" value="1"/>
</dbReference>
<dbReference type="KEGG" id="dzi:111284350"/>
<evidence type="ECO:0000256" key="1">
    <source>
        <dbReference type="ARBA" id="ARBA00022741"/>
    </source>
</evidence>
<keyword evidence="1" id="KW-0547">Nucleotide-binding</keyword>
<name>A0A6P5XKU9_DURZI</name>
<sequence length="294" mass="33261">MHIGLGRHKTKDVGRIVGLEVLRNINEPTFASLAYGFEENNKNIVLFDHGCEYLDMVIKVPVNIFKRIINEDTAKPDLNYTGLDGEIGCMVNGTRNRCLSREEKFEGKSNDTHNSRKIGWCCNSNRYLTWKLLDVTALLLGLETLSGVTTKIVMSNTAFPTSKLEVFSTIVEEIEVKIDIDVLVHREFKSSREITCKIASNLPKFFEVLKCLAKFPSRAICTIEELGENIVVSAKELYLDYCLNDLQKDFRRGNQIIPAAVTATFVYACHPSVEKFVHLVMLIEIELTDSVTIF</sequence>
<keyword evidence="3" id="KW-1185">Reference proteome</keyword>
<dbReference type="Pfam" id="PF00012">
    <property type="entry name" value="HSP70"/>
    <property type="match status" value="2"/>
</dbReference>
<dbReference type="GO" id="GO:0140662">
    <property type="term" value="F:ATP-dependent protein folding chaperone"/>
    <property type="evidence" value="ECO:0007669"/>
    <property type="project" value="InterPro"/>
</dbReference>
<dbReference type="GO" id="GO:0005524">
    <property type="term" value="F:ATP binding"/>
    <property type="evidence" value="ECO:0007669"/>
    <property type="project" value="UniProtKB-KW"/>
</dbReference>